<keyword evidence="2 6" id="KW-0812">Transmembrane</keyword>
<evidence type="ECO:0000256" key="3">
    <source>
        <dbReference type="ARBA" id="ARBA00022989"/>
    </source>
</evidence>
<comment type="subcellular location">
    <subcellularLocation>
        <location evidence="1">Membrane</location>
        <topology evidence="1">Multi-pass membrane protein</topology>
    </subcellularLocation>
</comment>
<feature type="compositionally biased region" description="Basic and acidic residues" evidence="5">
    <location>
        <begin position="190"/>
        <end position="217"/>
    </location>
</feature>
<evidence type="ECO:0000313" key="9">
    <source>
        <dbReference type="Proteomes" id="UP000242188"/>
    </source>
</evidence>
<dbReference type="EMBL" id="NEDP02004269">
    <property type="protein sequence ID" value="OWF46141.1"/>
    <property type="molecule type" value="Genomic_DNA"/>
</dbReference>
<keyword evidence="4 6" id="KW-0472">Membrane</keyword>
<feature type="transmembrane region" description="Helical" evidence="6">
    <location>
        <begin position="156"/>
        <end position="177"/>
    </location>
</feature>
<evidence type="ECO:0000256" key="6">
    <source>
        <dbReference type="SAM" id="Phobius"/>
    </source>
</evidence>
<feature type="transmembrane region" description="Helical" evidence="6">
    <location>
        <begin position="122"/>
        <end position="144"/>
    </location>
</feature>
<protein>
    <submittedName>
        <fullName evidence="8">Uncharacterized protein</fullName>
    </submittedName>
</protein>
<accession>A0A210QBN3</accession>
<dbReference type="GO" id="GO:0016020">
    <property type="term" value="C:membrane"/>
    <property type="evidence" value="ECO:0007669"/>
    <property type="project" value="UniProtKB-SubCell"/>
</dbReference>
<keyword evidence="3 6" id="KW-1133">Transmembrane helix</keyword>
<dbReference type="PANTHER" id="PTHR10671:SF108">
    <property type="entry name" value="CLAUDIN FAMILY PROTEIN-RELATED"/>
    <property type="match status" value="1"/>
</dbReference>
<evidence type="ECO:0000256" key="5">
    <source>
        <dbReference type="SAM" id="MobiDB-lite"/>
    </source>
</evidence>
<feature type="signal peptide" evidence="7">
    <location>
        <begin position="1"/>
        <end position="25"/>
    </location>
</feature>
<dbReference type="Gene3D" id="1.20.140.150">
    <property type="match status" value="1"/>
</dbReference>
<feature type="chain" id="PRO_5012916668" evidence="7">
    <location>
        <begin position="26"/>
        <end position="217"/>
    </location>
</feature>
<evidence type="ECO:0000313" key="8">
    <source>
        <dbReference type="EMBL" id="OWF46141.1"/>
    </source>
</evidence>
<feature type="region of interest" description="Disordered" evidence="5">
    <location>
        <begin position="188"/>
        <end position="217"/>
    </location>
</feature>
<dbReference type="PANTHER" id="PTHR10671">
    <property type="entry name" value="EPITHELIAL MEMBRANE PROTEIN-RELATED"/>
    <property type="match status" value="1"/>
</dbReference>
<proteinExistence type="predicted"/>
<sequence>MKKLNLLVLLAVVLSAVSLVSVTIADVTDHWGTIDQSGEVLRVPWTTSTVVGLWTTCTSRVSGFVREEVYTYSCYLTKDGDHVSASSLGVSQGFVIVSTAFTAFAVLVGGAHLLVFSSKTLVLVAATILSILSVVSSSISLAAFQFSFKTVFAPSWSFYVCTASLGCKVLAAVTYIATTLKACSKPNAVRNEHETSGKPIGDDEAKIGEKKSIEDGK</sequence>
<evidence type="ECO:0000256" key="1">
    <source>
        <dbReference type="ARBA" id="ARBA00004141"/>
    </source>
</evidence>
<evidence type="ECO:0000256" key="2">
    <source>
        <dbReference type="ARBA" id="ARBA00022692"/>
    </source>
</evidence>
<feature type="transmembrane region" description="Helical" evidence="6">
    <location>
        <begin position="94"/>
        <end position="115"/>
    </location>
</feature>
<evidence type="ECO:0000256" key="7">
    <source>
        <dbReference type="SAM" id="SignalP"/>
    </source>
</evidence>
<evidence type="ECO:0000256" key="4">
    <source>
        <dbReference type="ARBA" id="ARBA00023136"/>
    </source>
</evidence>
<reference evidence="8 9" key="1">
    <citation type="journal article" date="2017" name="Nat. Ecol. Evol.">
        <title>Scallop genome provides insights into evolution of bilaterian karyotype and development.</title>
        <authorList>
            <person name="Wang S."/>
            <person name="Zhang J."/>
            <person name="Jiao W."/>
            <person name="Li J."/>
            <person name="Xun X."/>
            <person name="Sun Y."/>
            <person name="Guo X."/>
            <person name="Huan P."/>
            <person name="Dong B."/>
            <person name="Zhang L."/>
            <person name="Hu X."/>
            <person name="Sun X."/>
            <person name="Wang J."/>
            <person name="Zhao C."/>
            <person name="Wang Y."/>
            <person name="Wang D."/>
            <person name="Huang X."/>
            <person name="Wang R."/>
            <person name="Lv J."/>
            <person name="Li Y."/>
            <person name="Zhang Z."/>
            <person name="Liu B."/>
            <person name="Lu W."/>
            <person name="Hui Y."/>
            <person name="Liang J."/>
            <person name="Zhou Z."/>
            <person name="Hou R."/>
            <person name="Li X."/>
            <person name="Liu Y."/>
            <person name="Li H."/>
            <person name="Ning X."/>
            <person name="Lin Y."/>
            <person name="Zhao L."/>
            <person name="Xing Q."/>
            <person name="Dou J."/>
            <person name="Li Y."/>
            <person name="Mao J."/>
            <person name="Guo H."/>
            <person name="Dou H."/>
            <person name="Li T."/>
            <person name="Mu C."/>
            <person name="Jiang W."/>
            <person name="Fu Q."/>
            <person name="Fu X."/>
            <person name="Miao Y."/>
            <person name="Liu J."/>
            <person name="Yu Q."/>
            <person name="Li R."/>
            <person name="Liao H."/>
            <person name="Li X."/>
            <person name="Kong Y."/>
            <person name="Jiang Z."/>
            <person name="Chourrout D."/>
            <person name="Li R."/>
            <person name="Bao Z."/>
        </authorList>
    </citation>
    <scope>NUCLEOTIDE SEQUENCE [LARGE SCALE GENOMIC DNA]</scope>
    <source>
        <strain evidence="8 9">PY_sf001</strain>
    </source>
</reference>
<dbReference type="AlphaFoldDB" id="A0A210QBN3"/>
<gene>
    <name evidence="8" type="ORF">KP79_PYT01457</name>
</gene>
<name>A0A210QBN3_MIZYE</name>
<keyword evidence="7" id="KW-0732">Signal</keyword>
<dbReference type="InterPro" id="IPR050579">
    <property type="entry name" value="PMP-22/EMP/MP20-like"/>
</dbReference>
<organism evidence="8 9">
    <name type="scientific">Mizuhopecten yessoensis</name>
    <name type="common">Japanese scallop</name>
    <name type="synonym">Patinopecten yessoensis</name>
    <dbReference type="NCBI Taxonomy" id="6573"/>
    <lineage>
        <taxon>Eukaryota</taxon>
        <taxon>Metazoa</taxon>
        <taxon>Spiralia</taxon>
        <taxon>Lophotrochozoa</taxon>
        <taxon>Mollusca</taxon>
        <taxon>Bivalvia</taxon>
        <taxon>Autobranchia</taxon>
        <taxon>Pteriomorphia</taxon>
        <taxon>Pectinida</taxon>
        <taxon>Pectinoidea</taxon>
        <taxon>Pectinidae</taxon>
        <taxon>Mizuhopecten</taxon>
    </lineage>
</organism>
<dbReference type="Proteomes" id="UP000242188">
    <property type="component" value="Unassembled WGS sequence"/>
</dbReference>
<comment type="caution">
    <text evidence="8">The sequence shown here is derived from an EMBL/GenBank/DDBJ whole genome shotgun (WGS) entry which is preliminary data.</text>
</comment>
<keyword evidence="9" id="KW-1185">Reference proteome</keyword>